<protein>
    <submittedName>
        <fullName evidence="2">Toll/interleukin-1 receptor domain-containing protein</fullName>
    </submittedName>
</protein>
<dbReference type="InterPro" id="IPR000157">
    <property type="entry name" value="TIR_dom"/>
</dbReference>
<accession>A0ABY8W6I7</accession>
<keyword evidence="3" id="KW-1185">Reference proteome</keyword>
<dbReference type="InterPro" id="IPR035897">
    <property type="entry name" value="Toll_tir_struct_dom_sf"/>
</dbReference>
<keyword evidence="2" id="KW-0675">Receptor</keyword>
<evidence type="ECO:0000313" key="2">
    <source>
        <dbReference type="EMBL" id="WIM93430.1"/>
    </source>
</evidence>
<dbReference type="PROSITE" id="PS50104">
    <property type="entry name" value="TIR"/>
    <property type="match status" value="1"/>
</dbReference>
<dbReference type="Pfam" id="PF13676">
    <property type="entry name" value="TIR_2"/>
    <property type="match status" value="1"/>
</dbReference>
<reference evidence="2 3" key="1">
    <citation type="submission" date="2023-06" db="EMBL/GenBank/DDBJ databases">
        <authorList>
            <person name="Yushchuk O."/>
            <person name="Binda E."/>
            <person name="Ruckert-Reed C."/>
            <person name="Fedorenko V."/>
            <person name="Kalinowski J."/>
            <person name="Marinelli F."/>
        </authorList>
    </citation>
    <scope>NUCLEOTIDE SEQUENCE [LARGE SCALE GENOMIC DNA]</scope>
    <source>
        <strain evidence="2 3">NRRL 3884</strain>
    </source>
</reference>
<sequence length="166" mass="18543">MCETTPSDNDARPDFFISFTKPDQEWARWIVDLIKEVVNEDGQPCRALYQEDDFVPGTNWIHLIDKGLRQCRRVLPILSPAYLEDSQYGAAEWQAAWSKDPNGLLRHLVPVRVLSCQPAGLLGAIVHIDLVGLRKDAARAALLLGLDAAIRGPRRRRAAAPFPGPH</sequence>
<dbReference type="SUPFAM" id="SSF52200">
    <property type="entry name" value="Toll/Interleukin receptor TIR domain"/>
    <property type="match status" value="1"/>
</dbReference>
<feature type="domain" description="TIR" evidence="1">
    <location>
        <begin position="11"/>
        <end position="142"/>
    </location>
</feature>
<gene>
    <name evidence="2" type="ORF">ACTOB_005407</name>
</gene>
<dbReference type="Proteomes" id="UP001240150">
    <property type="component" value="Chromosome"/>
</dbReference>
<organism evidence="2 3">
    <name type="scientific">Actinoplanes oblitus</name>
    <dbReference type="NCBI Taxonomy" id="3040509"/>
    <lineage>
        <taxon>Bacteria</taxon>
        <taxon>Bacillati</taxon>
        <taxon>Actinomycetota</taxon>
        <taxon>Actinomycetes</taxon>
        <taxon>Micromonosporales</taxon>
        <taxon>Micromonosporaceae</taxon>
        <taxon>Actinoplanes</taxon>
    </lineage>
</organism>
<name>A0ABY8W6I7_9ACTN</name>
<evidence type="ECO:0000259" key="1">
    <source>
        <dbReference type="PROSITE" id="PS50104"/>
    </source>
</evidence>
<dbReference type="EMBL" id="CP126980">
    <property type="protein sequence ID" value="WIM93430.1"/>
    <property type="molecule type" value="Genomic_DNA"/>
</dbReference>
<proteinExistence type="predicted"/>
<evidence type="ECO:0000313" key="3">
    <source>
        <dbReference type="Proteomes" id="UP001240150"/>
    </source>
</evidence>
<dbReference type="Gene3D" id="3.40.50.10140">
    <property type="entry name" value="Toll/interleukin-1 receptor homology (TIR) domain"/>
    <property type="match status" value="1"/>
</dbReference>
<dbReference type="RefSeq" id="WP_284914637.1">
    <property type="nucleotide sequence ID" value="NZ_CP126980.1"/>
</dbReference>